<sequence length="179" mass="19413">MWRQPGEAACTWSLRRTEAASDTALLGRFLRDLSYGSRYFRFGHGDAVLGEAEIASLCSPDPREGVAYILTCEGDTGTAAVGLAGYCVDADDGCELALVVADAWQGRGMGRRLIAALADDARRRGLRTMTGRVLATNQRMLACARRLGFEIQPWADSRVVLRVVLRAVLRLDGAPHDTA</sequence>
<dbReference type="RefSeq" id="WP_136349377.1">
    <property type="nucleotide sequence ID" value="NZ_SSOC01000006.1"/>
</dbReference>
<gene>
    <name evidence="4" type="ORF">E6C76_16665</name>
</gene>
<evidence type="ECO:0000256" key="1">
    <source>
        <dbReference type="ARBA" id="ARBA00022679"/>
    </source>
</evidence>
<dbReference type="GO" id="GO:0016747">
    <property type="term" value="F:acyltransferase activity, transferring groups other than amino-acyl groups"/>
    <property type="evidence" value="ECO:0007669"/>
    <property type="project" value="InterPro"/>
</dbReference>
<dbReference type="SUPFAM" id="SSF55729">
    <property type="entry name" value="Acyl-CoA N-acyltransferases (Nat)"/>
    <property type="match status" value="1"/>
</dbReference>
<dbReference type="InterPro" id="IPR000182">
    <property type="entry name" value="GNAT_dom"/>
</dbReference>
<name>A0A4S4ATS9_9RHOO</name>
<dbReference type="AlphaFoldDB" id="A0A4S4ATS9"/>
<dbReference type="CDD" id="cd04301">
    <property type="entry name" value="NAT_SF"/>
    <property type="match status" value="1"/>
</dbReference>
<keyword evidence="5" id="KW-1185">Reference proteome</keyword>
<evidence type="ECO:0000259" key="3">
    <source>
        <dbReference type="PROSITE" id="PS51186"/>
    </source>
</evidence>
<reference evidence="4 5" key="1">
    <citation type="submission" date="2019-04" db="EMBL/GenBank/DDBJ databases">
        <title>Azoarcus nasutitermitis sp. nov. isolated from termite nest.</title>
        <authorList>
            <person name="Lin S.-Y."/>
            <person name="Hameed A."/>
            <person name="Hsu Y.-H."/>
            <person name="Young C.-C."/>
        </authorList>
    </citation>
    <scope>NUCLEOTIDE SEQUENCE [LARGE SCALE GENOMIC DNA]</scope>
    <source>
        <strain evidence="4 5">CC-YHH838</strain>
    </source>
</reference>
<accession>A0A4S4ATS9</accession>
<dbReference type="InterPro" id="IPR016181">
    <property type="entry name" value="Acyl_CoA_acyltransferase"/>
</dbReference>
<dbReference type="PANTHER" id="PTHR43877">
    <property type="entry name" value="AMINOALKYLPHOSPHONATE N-ACETYLTRANSFERASE-RELATED-RELATED"/>
    <property type="match status" value="1"/>
</dbReference>
<dbReference type="Gene3D" id="3.40.630.30">
    <property type="match status" value="1"/>
</dbReference>
<evidence type="ECO:0000256" key="2">
    <source>
        <dbReference type="ARBA" id="ARBA00023315"/>
    </source>
</evidence>
<comment type="caution">
    <text evidence="4">The sequence shown here is derived from an EMBL/GenBank/DDBJ whole genome shotgun (WGS) entry which is preliminary data.</text>
</comment>
<protein>
    <submittedName>
        <fullName evidence="4">GNAT family N-acetyltransferase</fullName>
    </submittedName>
</protein>
<dbReference type="InterPro" id="IPR050832">
    <property type="entry name" value="Bact_Acetyltransf"/>
</dbReference>
<evidence type="ECO:0000313" key="4">
    <source>
        <dbReference type="EMBL" id="THF62896.1"/>
    </source>
</evidence>
<evidence type="ECO:0000313" key="5">
    <source>
        <dbReference type="Proteomes" id="UP000308430"/>
    </source>
</evidence>
<keyword evidence="1 4" id="KW-0808">Transferase</keyword>
<feature type="domain" description="N-acetyltransferase" evidence="3">
    <location>
        <begin position="13"/>
        <end position="172"/>
    </location>
</feature>
<dbReference type="Pfam" id="PF00583">
    <property type="entry name" value="Acetyltransf_1"/>
    <property type="match status" value="1"/>
</dbReference>
<proteinExistence type="predicted"/>
<organism evidence="4 5">
    <name type="scientific">Pseudothauera nasutitermitis</name>
    <dbReference type="NCBI Taxonomy" id="2565930"/>
    <lineage>
        <taxon>Bacteria</taxon>
        <taxon>Pseudomonadati</taxon>
        <taxon>Pseudomonadota</taxon>
        <taxon>Betaproteobacteria</taxon>
        <taxon>Rhodocyclales</taxon>
        <taxon>Zoogloeaceae</taxon>
        <taxon>Pseudothauera</taxon>
    </lineage>
</organism>
<dbReference type="OrthoDB" id="9807426at2"/>
<keyword evidence="2" id="KW-0012">Acyltransferase</keyword>
<dbReference type="EMBL" id="SSOC01000006">
    <property type="protein sequence ID" value="THF62896.1"/>
    <property type="molecule type" value="Genomic_DNA"/>
</dbReference>
<dbReference type="Proteomes" id="UP000308430">
    <property type="component" value="Unassembled WGS sequence"/>
</dbReference>
<dbReference type="PROSITE" id="PS51186">
    <property type="entry name" value="GNAT"/>
    <property type="match status" value="1"/>
</dbReference>